<comment type="caution">
    <text evidence="1">The sequence shown here is derived from an EMBL/GenBank/DDBJ whole genome shotgun (WGS) entry which is preliminary data.</text>
</comment>
<protein>
    <submittedName>
        <fullName evidence="1">Nuclease harbi1</fullName>
    </submittedName>
</protein>
<gene>
    <name evidence="1" type="ORF">RF55_10021</name>
</gene>
<evidence type="ECO:0000313" key="1">
    <source>
        <dbReference type="EMBL" id="KMQ90241.1"/>
    </source>
</evidence>
<proteinExistence type="predicted"/>
<dbReference type="AlphaFoldDB" id="A0A0J7KJ54"/>
<dbReference type="Proteomes" id="UP000036403">
    <property type="component" value="Unassembled WGS sequence"/>
</dbReference>
<organism evidence="1 2">
    <name type="scientific">Lasius niger</name>
    <name type="common">Black garden ant</name>
    <dbReference type="NCBI Taxonomy" id="67767"/>
    <lineage>
        <taxon>Eukaryota</taxon>
        <taxon>Metazoa</taxon>
        <taxon>Ecdysozoa</taxon>
        <taxon>Arthropoda</taxon>
        <taxon>Hexapoda</taxon>
        <taxon>Insecta</taxon>
        <taxon>Pterygota</taxon>
        <taxon>Neoptera</taxon>
        <taxon>Endopterygota</taxon>
        <taxon>Hymenoptera</taxon>
        <taxon>Apocrita</taxon>
        <taxon>Aculeata</taxon>
        <taxon>Formicoidea</taxon>
        <taxon>Formicidae</taxon>
        <taxon>Formicinae</taxon>
        <taxon>Lasius</taxon>
        <taxon>Lasius</taxon>
    </lineage>
</organism>
<reference evidence="1 2" key="1">
    <citation type="submission" date="2015-04" db="EMBL/GenBank/DDBJ databases">
        <title>Lasius niger genome sequencing.</title>
        <authorList>
            <person name="Konorov E.A."/>
            <person name="Nikitin M.A."/>
            <person name="Kirill M.V."/>
            <person name="Chang P."/>
        </authorList>
    </citation>
    <scope>NUCLEOTIDE SEQUENCE [LARGE SCALE GENOMIC DNA]</scope>
    <source>
        <tissue evidence="1">Whole</tissue>
    </source>
</reference>
<keyword evidence="2" id="KW-1185">Reference proteome</keyword>
<dbReference type="OrthoDB" id="7533242at2759"/>
<accession>A0A0J7KJ54</accession>
<name>A0A0J7KJ54_LASNI</name>
<sequence>MTTDTYTQLEQRFGLVLQGNVNVKSHIPVKKQLLASLWLLATPDSYRSVGKRFEISKSSLSVSFIKVVEALNDIAGRIIKWLRGCRLEEVKIRLLLTDAELELSITVVDQQRLDNAMFLDLTEDSMIVDGYRDVMKYGRYTDVTVHCLKLDSGCDPFVIIACTVLHNICLEGLGEDIGGYILEDQENEVYADTNLVREVHKEDAGVAKRKYLVTLLR</sequence>
<evidence type="ECO:0000313" key="2">
    <source>
        <dbReference type="Proteomes" id="UP000036403"/>
    </source>
</evidence>
<dbReference type="EMBL" id="LBMM01006874">
    <property type="protein sequence ID" value="KMQ90241.1"/>
    <property type="molecule type" value="Genomic_DNA"/>
</dbReference>
<dbReference type="PaxDb" id="67767-A0A0J7KJ54"/>